<sequence length="85" mass="9034">MTGALRRVTLAHELIHLERGPVSEGAAARVEEVLVETSTALRLIPAALLADLPELVSRHGIDAAAAFLAIDHQLLQVALHAVRST</sequence>
<keyword evidence="2" id="KW-1185">Reference proteome</keyword>
<gene>
    <name evidence="1" type="ORF">GCM10009843_19130</name>
</gene>
<protein>
    <recommendedName>
        <fullName evidence="3">ImmA/IrrE family metallo-endopeptidase</fullName>
    </recommendedName>
</protein>
<organism evidence="1 2">
    <name type="scientific">Nocardioides bigeumensis</name>
    <dbReference type="NCBI Taxonomy" id="433657"/>
    <lineage>
        <taxon>Bacteria</taxon>
        <taxon>Bacillati</taxon>
        <taxon>Actinomycetota</taxon>
        <taxon>Actinomycetes</taxon>
        <taxon>Propionibacteriales</taxon>
        <taxon>Nocardioidaceae</taxon>
        <taxon>Nocardioides</taxon>
    </lineage>
</organism>
<evidence type="ECO:0000313" key="2">
    <source>
        <dbReference type="Proteomes" id="UP001500575"/>
    </source>
</evidence>
<accession>A0ABN2Y9C3</accession>
<comment type="caution">
    <text evidence="1">The sequence shown here is derived from an EMBL/GenBank/DDBJ whole genome shotgun (WGS) entry which is preliminary data.</text>
</comment>
<evidence type="ECO:0000313" key="1">
    <source>
        <dbReference type="EMBL" id="GAA2123418.1"/>
    </source>
</evidence>
<proteinExistence type="predicted"/>
<reference evidence="1 2" key="1">
    <citation type="journal article" date="2019" name="Int. J. Syst. Evol. Microbiol.">
        <title>The Global Catalogue of Microorganisms (GCM) 10K type strain sequencing project: providing services to taxonomists for standard genome sequencing and annotation.</title>
        <authorList>
            <consortium name="The Broad Institute Genomics Platform"/>
            <consortium name="The Broad Institute Genome Sequencing Center for Infectious Disease"/>
            <person name="Wu L."/>
            <person name="Ma J."/>
        </authorList>
    </citation>
    <scope>NUCLEOTIDE SEQUENCE [LARGE SCALE GENOMIC DNA]</scope>
    <source>
        <strain evidence="1 2">JCM 16021</strain>
    </source>
</reference>
<dbReference type="EMBL" id="BAAAQQ010000011">
    <property type="protein sequence ID" value="GAA2123418.1"/>
    <property type="molecule type" value="Genomic_DNA"/>
</dbReference>
<dbReference type="Proteomes" id="UP001500575">
    <property type="component" value="Unassembled WGS sequence"/>
</dbReference>
<name>A0ABN2Y9C3_9ACTN</name>
<evidence type="ECO:0008006" key="3">
    <source>
        <dbReference type="Google" id="ProtNLM"/>
    </source>
</evidence>